<organism evidence="2 3">
    <name type="scientific">Aspergillus transmontanensis</name>
    <dbReference type="NCBI Taxonomy" id="1034304"/>
    <lineage>
        <taxon>Eukaryota</taxon>
        <taxon>Fungi</taxon>
        <taxon>Dikarya</taxon>
        <taxon>Ascomycota</taxon>
        <taxon>Pezizomycotina</taxon>
        <taxon>Eurotiomycetes</taxon>
        <taxon>Eurotiomycetidae</taxon>
        <taxon>Eurotiales</taxon>
        <taxon>Aspergillaceae</taxon>
        <taxon>Aspergillus</taxon>
        <taxon>Aspergillus subgen. Circumdati</taxon>
    </lineage>
</organism>
<evidence type="ECO:0000313" key="2">
    <source>
        <dbReference type="EMBL" id="KAE8315750.1"/>
    </source>
</evidence>
<dbReference type="Proteomes" id="UP000325433">
    <property type="component" value="Unassembled WGS sequence"/>
</dbReference>
<feature type="region of interest" description="Disordered" evidence="1">
    <location>
        <begin position="41"/>
        <end position="66"/>
    </location>
</feature>
<evidence type="ECO:0000256" key="1">
    <source>
        <dbReference type="SAM" id="MobiDB-lite"/>
    </source>
</evidence>
<dbReference type="AlphaFoldDB" id="A0A5N6W8M8"/>
<accession>A0A5N6W8M8</accession>
<name>A0A5N6W8M8_9EURO</name>
<proteinExistence type="predicted"/>
<gene>
    <name evidence="2" type="ORF">BDV41DRAFT_529938</name>
</gene>
<dbReference type="EMBL" id="ML738310">
    <property type="protein sequence ID" value="KAE8315750.1"/>
    <property type="molecule type" value="Genomic_DNA"/>
</dbReference>
<evidence type="ECO:0000313" key="3">
    <source>
        <dbReference type="Proteomes" id="UP000325433"/>
    </source>
</evidence>
<reference evidence="3" key="1">
    <citation type="submission" date="2019-04" db="EMBL/GenBank/DDBJ databases">
        <title>Friends and foes A comparative genomics studyof 23 Aspergillus species from section Flavi.</title>
        <authorList>
            <consortium name="DOE Joint Genome Institute"/>
            <person name="Kjaerbolling I."/>
            <person name="Vesth T."/>
            <person name="Frisvad J.C."/>
            <person name="Nybo J.L."/>
            <person name="Theobald S."/>
            <person name="Kildgaard S."/>
            <person name="Isbrandt T."/>
            <person name="Kuo A."/>
            <person name="Sato A."/>
            <person name="Lyhne E.K."/>
            <person name="Kogle M.E."/>
            <person name="Wiebenga A."/>
            <person name="Kun R.S."/>
            <person name="Lubbers R.J."/>
            <person name="Makela M.R."/>
            <person name="Barry K."/>
            <person name="Chovatia M."/>
            <person name="Clum A."/>
            <person name="Daum C."/>
            <person name="Haridas S."/>
            <person name="He G."/>
            <person name="LaButti K."/>
            <person name="Lipzen A."/>
            <person name="Mondo S."/>
            <person name="Riley R."/>
            <person name="Salamov A."/>
            <person name="Simmons B.A."/>
            <person name="Magnuson J.K."/>
            <person name="Henrissat B."/>
            <person name="Mortensen U.H."/>
            <person name="Larsen T.O."/>
            <person name="Devries R.P."/>
            <person name="Grigoriev I.V."/>
            <person name="Machida M."/>
            <person name="Baker S.E."/>
            <person name="Andersen M.R."/>
        </authorList>
    </citation>
    <scope>NUCLEOTIDE SEQUENCE [LARGE SCALE GENOMIC DNA]</scope>
    <source>
        <strain evidence="3">CBS 130015</strain>
    </source>
</reference>
<protein>
    <submittedName>
        <fullName evidence="2">Uncharacterized protein</fullName>
    </submittedName>
</protein>
<sequence length="101" mass="11591">MVPYQAACSCSRDAQTKSTPRHSGQYCHTCSTHGEKATSCRYTRTQRLSKRNPRSTPTIPPNHREEQEISWKILVTHRRVKIQSSDEAETGKGRQCFSFLH</sequence>
<keyword evidence="3" id="KW-1185">Reference proteome</keyword>